<proteinExistence type="predicted"/>
<dbReference type="Pfam" id="PF06985">
    <property type="entry name" value="HET"/>
    <property type="match status" value="1"/>
</dbReference>
<dbReference type="OrthoDB" id="2634090at2759"/>
<evidence type="ECO:0000259" key="1">
    <source>
        <dbReference type="Pfam" id="PF06985"/>
    </source>
</evidence>
<dbReference type="InterPro" id="IPR010730">
    <property type="entry name" value="HET"/>
</dbReference>
<dbReference type="PANTHER" id="PTHR10622">
    <property type="entry name" value="HET DOMAIN-CONTAINING PROTEIN"/>
    <property type="match status" value="1"/>
</dbReference>
<evidence type="ECO:0000313" key="2">
    <source>
        <dbReference type="EMBL" id="KAG1818213.1"/>
    </source>
</evidence>
<name>A0A9P7JEP5_9AGAM</name>
<keyword evidence="3" id="KW-1185">Reference proteome</keyword>
<dbReference type="GeneID" id="64626799"/>
<comment type="caution">
    <text evidence="2">The sequence shown here is derived from an EMBL/GenBank/DDBJ whole genome shotgun (WGS) entry which is preliminary data.</text>
</comment>
<dbReference type="AlphaFoldDB" id="A0A9P7JEP5"/>
<accession>A0A9P7JEP5</accession>
<protein>
    <submittedName>
        <fullName evidence="2">Heterokaryon incompatibility protein-domain-containing protein</fullName>
    </submittedName>
</protein>
<dbReference type="EMBL" id="JABBWG010000012">
    <property type="protein sequence ID" value="KAG1818213.1"/>
    <property type="molecule type" value="Genomic_DNA"/>
</dbReference>
<dbReference type="PANTHER" id="PTHR10622:SF10">
    <property type="entry name" value="HET DOMAIN-CONTAINING PROTEIN"/>
    <property type="match status" value="1"/>
</dbReference>
<reference evidence="2" key="1">
    <citation type="journal article" date="2020" name="New Phytol.">
        <title>Comparative genomics reveals dynamic genome evolution in host specialist ectomycorrhizal fungi.</title>
        <authorList>
            <person name="Lofgren L.A."/>
            <person name="Nguyen N.H."/>
            <person name="Vilgalys R."/>
            <person name="Ruytinx J."/>
            <person name="Liao H.L."/>
            <person name="Branco S."/>
            <person name="Kuo A."/>
            <person name="LaButti K."/>
            <person name="Lipzen A."/>
            <person name="Andreopoulos W."/>
            <person name="Pangilinan J."/>
            <person name="Riley R."/>
            <person name="Hundley H."/>
            <person name="Na H."/>
            <person name="Barry K."/>
            <person name="Grigoriev I.V."/>
            <person name="Stajich J.E."/>
            <person name="Kennedy P.G."/>
        </authorList>
    </citation>
    <scope>NUCLEOTIDE SEQUENCE</scope>
    <source>
        <strain evidence="2">MN1</strain>
    </source>
</reference>
<feature type="domain" description="Heterokaryon incompatibility" evidence="1">
    <location>
        <begin position="115"/>
        <end position="203"/>
    </location>
</feature>
<evidence type="ECO:0000313" key="3">
    <source>
        <dbReference type="Proteomes" id="UP000807769"/>
    </source>
</evidence>
<dbReference type="RefSeq" id="XP_041194273.1">
    <property type="nucleotide sequence ID" value="XM_041332782.1"/>
</dbReference>
<gene>
    <name evidence="2" type="ORF">BJ212DRAFT_1299031</name>
</gene>
<sequence>MALHGAQRYVEAIEAFQMMLAKLASTHSMQIRKLRDKSVSPSEAEGVIRKVINVQLDSAPLRLLNTNTGLLCDREAQISTFKTTTEYKQLLLSIMKHADLPMERIADLVAMYFRYVMLSHRWGENEPLLHDIQDKIVYKLNAAGVMKLQSFCKVARQAGFHWAWVDTCCIDQNNHVELQKSLNSAFAWYHRSALTVVYLSDVPSASKSGALAKSEWNTRGWTVPEFLASKTIRFYQQDWTLYLDNHSLNHKESMEIMHELEDATGIDARALVAFQPGMRDAREKLQWASSRVTTVPEDIAYSLFGIFGIQLPILYGENAQNALGRLLQEIVARSGDITALDWVGQPSEFNSCLPADITSYAAPPCAPPYLSEDGIQTAVSSLQHTVAMDQASKFYDQLANLSYPRFTNCRLRLPCIIFPVTEVRRRAGTTQETLFTYGVKADGLDDLLITTDEKLVQFSRLRPARQTFLLVRPWDRRLLELPDFVDDAESLGGWSEPESLDGSPGEEELADLESYSQALRLIARLGQPFGAFLLAQQRTGEYKRIASDHDIIAQVKDVTSVHNMMDIRTLEIL</sequence>
<organism evidence="2 3">
    <name type="scientific">Suillus subaureus</name>
    <dbReference type="NCBI Taxonomy" id="48587"/>
    <lineage>
        <taxon>Eukaryota</taxon>
        <taxon>Fungi</taxon>
        <taxon>Dikarya</taxon>
        <taxon>Basidiomycota</taxon>
        <taxon>Agaricomycotina</taxon>
        <taxon>Agaricomycetes</taxon>
        <taxon>Agaricomycetidae</taxon>
        <taxon>Boletales</taxon>
        <taxon>Suillineae</taxon>
        <taxon>Suillaceae</taxon>
        <taxon>Suillus</taxon>
    </lineage>
</organism>
<dbReference type="Proteomes" id="UP000807769">
    <property type="component" value="Unassembled WGS sequence"/>
</dbReference>